<evidence type="ECO:0000256" key="3">
    <source>
        <dbReference type="PROSITE-ProRule" id="PRU00982"/>
    </source>
</evidence>
<evidence type="ECO:0000259" key="4">
    <source>
        <dbReference type="PROSITE" id="PS50097"/>
    </source>
</evidence>
<accession>A0A061FBG1</accession>
<dbReference type="HOGENOM" id="CLU_005994_6_1_1"/>
<evidence type="ECO:0000256" key="2">
    <source>
        <dbReference type="ARBA" id="ARBA00022786"/>
    </source>
</evidence>
<evidence type="ECO:0000313" key="6">
    <source>
        <dbReference type="EMBL" id="EOY14223.1"/>
    </source>
</evidence>
<proteinExistence type="inferred from homology"/>
<dbReference type="EMBL" id="CM001885">
    <property type="protein sequence ID" value="EOY14223.1"/>
    <property type="molecule type" value="Genomic_DNA"/>
</dbReference>
<dbReference type="Pfam" id="PF00651">
    <property type="entry name" value="BTB"/>
    <property type="match status" value="1"/>
</dbReference>
<dbReference type="Gramene" id="EOY14223">
    <property type="protein sequence ID" value="EOY14223"/>
    <property type="gene ID" value="TCM_033514"/>
</dbReference>
<keyword evidence="2" id="KW-0833">Ubl conjugation pathway</keyword>
<comment type="pathway">
    <text evidence="1">Protein modification; protein ubiquitination.</text>
</comment>
<dbReference type="SUPFAM" id="SSF54695">
    <property type="entry name" value="POZ domain"/>
    <property type="match status" value="1"/>
</dbReference>
<dbReference type="PROSITE" id="PS50097">
    <property type="entry name" value="BTB"/>
    <property type="match status" value="1"/>
</dbReference>
<dbReference type="Proteomes" id="UP000026915">
    <property type="component" value="Chromosome 7"/>
</dbReference>
<feature type="domain" description="BTB" evidence="4">
    <location>
        <begin position="77"/>
        <end position="149"/>
    </location>
</feature>
<gene>
    <name evidence="6" type="ORF">TCM_033514</name>
</gene>
<dbReference type="GO" id="GO:0016567">
    <property type="term" value="P:protein ubiquitination"/>
    <property type="evidence" value="ECO:0007669"/>
    <property type="project" value="UniProtKB-UniPathway"/>
</dbReference>
<dbReference type="InterPro" id="IPR000210">
    <property type="entry name" value="BTB/POZ_dom"/>
</dbReference>
<evidence type="ECO:0000259" key="5">
    <source>
        <dbReference type="PROSITE" id="PS51649"/>
    </source>
</evidence>
<dbReference type="STRING" id="3641.A0A061FBG1"/>
<name>A0A061FBG1_THECC</name>
<dbReference type="SMART" id="SM00225">
    <property type="entry name" value="BTB"/>
    <property type="match status" value="1"/>
</dbReference>
<organism evidence="6 7">
    <name type="scientific">Theobroma cacao</name>
    <name type="common">Cacao</name>
    <name type="synonym">Cocoa</name>
    <dbReference type="NCBI Taxonomy" id="3641"/>
    <lineage>
        <taxon>Eukaryota</taxon>
        <taxon>Viridiplantae</taxon>
        <taxon>Streptophyta</taxon>
        <taxon>Embryophyta</taxon>
        <taxon>Tracheophyta</taxon>
        <taxon>Spermatophyta</taxon>
        <taxon>Magnoliopsida</taxon>
        <taxon>eudicotyledons</taxon>
        <taxon>Gunneridae</taxon>
        <taxon>Pentapetalae</taxon>
        <taxon>rosids</taxon>
        <taxon>malvids</taxon>
        <taxon>Malvales</taxon>
        <taxon>Malvaceae</taxon>
        <taxon>Byttnerioideae</taxon>
        <taxon>Theobroma</taxon>
    </lineage>
</organism>
<dbReference type="InterPro" id="IPR027356">
    <property type="entry name" value="NPH3_dom"/>
</dbReference>
<protein>
    <submittedName>
        <fullName evidence="6">Phototropic-responsive NPH3 family protein, putative</fullName>
    </submittedName>
</protein>
<evidence type="ECO:0000256" key="1">
    <source>
        <dbReference type="ARBA" id="ARBA00004906"/>
    </source>
</evidence>
<dbReference type="eggNOG" id="ENOG502QQ0D">
    <property type="taxonomic scope" value="Eukaryota"/>
</dbReference>
<dbReference type="Gene3D" id="3.30.710.10">
    <property type="entry name" value="Potassium Channel Kv1.1, Chain A"/>
    <property type="match status" value="1"/>
</dbReference>
<dbReference type="InterPro" id="IPR011333">
    <property type="entry name" value="SKP1/BTB/POZ_sf"/>
</dbReference>
<comment type="similarity">
    <text evidence="3">Belongs to the NPH3 family.</text>
</comment>
<dbReference type="Pfam" id="PF03000">
    <property type="entry name" value="NPH3"/>
    <property type="match status" value="1"/>
</dbReference>
<evidence type="ECO:0000313" key="7">
    <source>
        <dbReference type="Proteomes" id="UP000026915"/>
    </source>
</evidence>
<dbReference type="InterPro" id="IPR043454">
    <property type="entry name" value="NPH3/RPT2-like"/>
</dbReference>
<dbReference type="AlphaFoldDB" id="A0A061FBG1"/>
<dbReference type="PROSITE" id="PS51649">
    <property type="entry name" value="NPH3"/>
    <property type="match status" value="1"/>
</dbReference>
<reference evidence="6 7" key="1">
    <citation type="journal article" date="2013" name="Genome Biol.">
        <title>The genome sequence of the most widely cultivated cacao type and its use to identify candidate genes regulating pod color.</title>
        <authorList>
            <person name="Motamayor J.C."/>
            <person name="Mockaitis K."/>
            <person name="Schmutz J."/>
            <person name="Haiminen N."/>
            <person name="Iii D.L."/>
            <person name="Cornejo O."/>
            <person name="Findley S.D."/>
            <person name="Zheng P."/>
            <person name="Utro F."/>
            <person name="Royaert S."/>
            <person name="Saski C."/>
            <person name="Jenkins J."/>
            <person name="Podicheti R."/>
            <person name="Zhao M."/>
            <person name="Scheffler B.E."/>
            <person name="Stack J.C."/>
            <person name="Feltus F.A."/>
            <person name="Mustiga G.M."/>
            <person name="Amores F."/>
            <person name="Phillips W."/>
            <person name="Marelli J.P."/>
            <person name="May G.D."/>
            <person name="Shapiro H."/>
            <person name="Ma J."/>
            <person name="Bustamante C.D."/>
            <person name="Schnell R.J."/>
            <person name="Main D."/>
            <person name="Gilbert D."/>
            <person name="Parida L."/>
            <person name="Kuhn D.N."/>
        </authorList>
    </citation>
    <scope>NUCLEOTIDE SEQUENCE [LARGE SCALE GENOMIC DNA]</scope>
    <source>
        <strain evidence="7">cv. Matina 1-6</strain>
    </source>
</reference>
<sequence length="592" mass="67288">MPCSFQGIMNFFKTITSRDGEGAAMGRKGVGKEYPTHGSLLGGKPNRCVIHPPQSSMAAEALERRNKDWIVRTKDATDLIVQVGDFSFHLHKLAMVSKSGYLKRLAFAERSGEENGSSLKIILEDLPGGTKSFELVVSFCYGWKIDVTATNIAPLYCAAIFLEMSDDLQQGNLISETEAFLSYLILSSWKDTFQILKSCESVSSWSKELLIVKRCSDAIAWKSCIDPKAFANLEEDEAFCLTLLANSHGNLKVEEPTEKWWFEDVSTLRIDHFVEVIESLKSRRMKSELVGSCIAHWTVKWFSRIISGFDNLTPKHLAQKLQRITIESIIKMLPMEKNSVSCNFLLHLLKLGLTKQINSEVLSKLERRIAFMLEQCSVQDLLVKNYGSKDTTYDVGIIIRVVKTYVLSALKYSAARVCIVGRLMDGYLTLIAKDTNLTVDDFKSLAEALPTNARYSDDNLYRAMDMYLMAHPNLTEEERTNACGAMQYHRLSEDARQHVMKNDRLPLKIVTEFMLLKQVKMARSMTACESNDHPWTKTRTIMKVTKGLDRGCLTPKKEISMIRKEVENMKMQLNQLQMCKVKLQRQVKRCIK</sequence>
<dbReference type="UniPathway" id="UPA00143"/>
<keyword evidence="7" id="KW-1185">Reference proteome</keyword>
<dbReference type="InParanoid" id="A0A061FBG1"/>
<dbReference type="PANTHER" id="PTHR32370">
    <property type="entry name" value="OS12G0117600 PROTEIN"/>
    <property type="match status" value="1"/>
</dbReference>
<dbReference type="OMA" id="CTEAISW"/>
<feature type="domain" description="NPH3" evidence="5">
    <location>
        <begin position="259"/>
        <end position="520"/>
    </location>
</feature>